<evidence type="ECO:0000313" key="3">
    <source>
        <dbReference type="Proteomes" id="UP000463337"/>
    </source>
</evidence>
<keyword evidence="1" id="KW-0732">Signal</keyword>
<organism evidence="2 3">
    <name type="scientific">Parabacteroides distasonis</name>
    <dbReference type="NCBI Taxonomy" id="823"/>
    <lineage>
        <taxon>Bacteria</taxon>
        <taxon>Pseudomonadati</taxon>
        <taxon>Bacteroidota</taxon>
        <taxon>Bacteroidia</taxon>
        <taxon>Bacteroidales</taxon>
        <taxon>Tannerellaceae</taxon>
        <taxon>Parabacteroides</taxon>
    </lineage>
</organism>
<proteinExistence type="predicted"/>
<protein>
    <submittedName>
        <fullName evidence="2">DUF3244 domain-containing protein</fullName>
    </submittedName>
</protein>
<dbReference type="RefSeq" id="WP_008773129.1">
    <property type="nucleotide sequence ID" value="NZ_AP019729.1"/>
</dbReference>
<dbReference type="PROSITE" id="PS51257">
    <property type="entry name" value="PROKAR_LIPOPROTEIN"/>
    <property type="match status" value="1"/>
</dbReference>
<dbReference type="Proteomes" id="UP000463337">
    <property type="component" value="Unassembled WGS sequence"/>
</dbReference>
<feature type="signal peptide" evidence="1">
    <location>
        <begin position="1"/>
        <end position="21"/>
    </location>
</feature>
<dbReference type="Gene3D" id="2.60.40.3080">
    <property type="match status" value="1"/>
</dbReference>
<reference evidence="2 3" key="1">
    <citation type="journal article" date="2019" name="Nat. Med.">
        <title>A library of human gut bacterial isolates paired with longitudinal multiomics data enables mechanistic microbiome research.</title>
        <authorList>
            <person name="Poyet M."/>
            <person name="Groussin M."/>
            <person name="Gibbons S.M."/>
            <person name="Avila-Pacheco J."/>
            <person name="Jiang X."/>
            <person name="Kearney S.M."/>
            <person name="Perrotta A.R."/>
            <person name="Berdy B."/>
            <person name="Zhao S."/>
            <person name="Lieberman T.D."/>
            <person name="Swanson P.K."/>
            <person name="Smith M."/>
            <person name="Roesemann S."/>
            <person name="Alexander J.E."/>
            <person name="Rich S.A."/>
            <person name="Livny J."/>
            <person name="Vlamakis H."/>
            <person name="Clish C."/>
            <person name="Bullock K."/>
            <person name="Deik A."/>
            <person name="Scott J."/>
            <person name="Pierce K.A."/>
            <person name="Xavier R.J."/>
            <person name="Alm E.J."/>
        </authorList>
    </citation>
    <scope>NUCLEOTIDE SEQUENCE [LARGE SCALE GENOMIC DNA]</scope>
    <source>
        <strain evidence="2 3">BIOML-A41</strain>
    </source>
</reference>
<dbReference type="AlphaFoldDB" id="A0A6I2MVR0"/>
<accession>A0A6I2MVR0</accession>
<sequence length="122" mass="13686">MKSRSWILLLMILFLACPLFADEEPIDMDEEPSTDSWNRGDRSINYCPFVSHDGDILYIYSEVPLVGLRVTVKDMNGMVVYSNVLSITGGDKVVLDLDVVGGEFLLILNDNSRCLYGIFSLT</sequence>
<evidence type="ECO:0000256" key="1">
    <source>
        <dbReference type="SAM" id="SignalP"/>
    </source>
</evidence>
<evidence type="ECO:0000313" key="2">
    <source>
        <dbReference type="EMBL" id="MRY56430.1"/>
    </source>
</evidence>
<comment type="caution">
    <text evidence="2">The sequence shown here is derived from an EMBL/GenBank/DDBJ whole genome shotgun (WGS) entry which is preliminary data.</text>
</comment>
<gene>
    <name evidence="2" type="ORF">GKD59_00550</name>
</gene>
<feature type="chain" id="PRO_5030154085" evidence="1">
    <location>
        <begin position="22"/>
        <end position="122"/>
    </location>
</feature>
<dbReference type="InterPro" id="IPR021638">
    <property type="entry name" value="DUF3244"/>
</dbReference>
<dbReference type="Pfam" id="PF11589">
    <property type="entry name" value="DUF3244"/>
    <property type="match status" value="1"/>
</dbReference>
<dbReference type="EMBL" id="WKLT01000001">
    <property type="protein sequence ID" value="MRY56430.1"/>
    <property type="molecule type" value="Genomic_DNA"/>
</dbReference>
<name>A0A6I2MVR0_PARDI</name>